<sequence>MKQIKKFKIQKIRKRNGRMVEFDQEKITQAIYKAIVAIEGKDGKKSKKLSDKVLTILEYQFDSKNIPTVEEIQDIVEKVLIKAGLVEVAKAYILYRKQQEKVREMGGVMMDIEKIMDGYLKQEDWRVKENANIGYSFGGLMLHISGSVIANYLLENVYPAKIAQAHKEGDIHLHDLSMGLNAYCAGWSLRQLLLQGLGGVENRIECAPPKHLETVLGQMVNFWGILQNEWAGAQAFSSFDTYLAPFVRADHLTYKEVKQNIQKFMFNIAAPSRWGTQCVSEDTEALTDNGWKKYLEIKKEDKIATFNLEKKIIEYLKPERVCSYDYNGYLFNLKNRTQDQLITPGHKIVRKIFNNGEFELLEIEKALKFKTPILIPNSSITVSKKEIDENLLKIIAWFVSEGSFSDGDRDRVYIFQSEKNIANCNEIRTCLKKLNFKWDEMKKNGGFLNSGIILRFRLNQESSKKIRKIINKKEIPSLIKTLSADQIQLFIHTYIKGDGHREFKGRIRIFTKDEKNKNDLQELCVLSNYGTTIKQRENGVYVINIIRNNITSITQISKKKYKGKVWCPTTLNGTFIARRNGKTFITGNTPFTNLTFDWTVPEDLKNDPVIIGGKLQETTYEDYQKEMDMINRAFIEVATEGDNKGRVFTFPIPTYNITKDFNWDTSNTNLLFEMTAKYGIPYFQNFINSELKPTDVRSMCCRLQMNLNQLRAKTGGLFGSGESTGSVGVVTINMPRIGYLAKDKKDFFDRLAKQMDLAKESLEIKRKVVTHNLNNGLFPYTKRYLGNLDHHFSTIGPLGINEACLNFLGKNKDIASKEGREFALEILDFMREKLKEIQNETGNIYNLEAVPAEGTSYRLAKIDKKKYPKIITAGEKAFYYTNSSHLPVNYTDDIFEALDFQDELQCKYSGGTVFHGFIGEKMPSVEATKQLVKRIAENYHLPYFTITPTFSVCPDHGYIAGEHFKCPQCNKNCEVYSRVTGYIRPIQQWHEGKQEEFYDRKEYKIK</sequence>
<dbReference type="InterPro" id="IPR012833">
    <property type="entry name" value="NrdD"/>
</dbReference>
<dbReference type="InterPro" id="IPR005144">
    <property type="entry name" value="ATP-cone_dom"/>
</dbReference>
<keyword evidence="2 3" id="KW-0067">ATP-binding</keyword>
<dbReference type="PROSITE" id="PS51161">
    <property type="entry name" value="ATP_CONE"/>
    <property type="match status" value="1"/>
</dbReference>
<dbReference type="InterPro" id="IPR027434">
    <property type="entry name" value="Homing_endonucl"/>
</dbReference>
<dbReference type="GO" id="GO:0004748">
    <property type="term" value="F:ribonucleoside-diphosphate reductase activity, thioredoxin disulfide as acceptor"/>
    <property type="evidence" value="ECO:0007669"/>
    <property type="project" value="TreeGrafter"/>
</dbReference>
<feature type="domain" description="ATP-cone" evidence="4">
    <location>
        <begin position="10"/>
        <end position="103"/>
    </location>
</feature>
<dbReference type="NCBIfam" id="NF006126">
    <property type="entry name" value="PRK08270.1"/>
    <property type="match status" value="1"/>
</dbReference>
<dbReference type="GO" id="GO:0008998">
    <property type="term" value="F:ribonucleoside-triphosphate reductase (thioredoxin) activity"/>
    <property type="evidence" value="ECO:0007669"/>
    <property type="project" value="InterPro"/>
</dbReference>
<dbReference type="Pfam" id="PF13597">
    <property type="entry name" value="NRDD"/>
    <property type="match status" value="2"/>
</dbReference>
<dbReference type="NCBIfam" id="TIGR02487">
    <property type="entry name" value="NrdD"/>
    <property type="match status" value="1"/>
</dbReference>
<evidence type="ECO:0000256" key="1">
    <source>
        <dbReference type="ARBA" id="ARBA00022741"/>
    </source>
</evidence>
<dbReference type="AlphaFoldDB" id="A0A2N1UP44"/>
<reference evidence="5 6" key="1">
    <citation type="journal article" date="2017" name="ISME J.">
        <title>Potential for microbial H2 and metal transformations associated with novel bacteria and archaea in deep terrestrial subsurface sediments.</title>
        <authorList>
            <person name="Hernsdorf A.W."/>
            <person name="Amano Y."/>
            <person name="Miyakawa K."/>
            <person name="Ise K."/>
            <person name="Suzuki Y."/>
            <person name="Anantharaman K."/>
            <person name="Probst A."/>
            <person name="Burstein D."/>
            <person name="Thomas B.C."/>
            <person name="Banfield J.F."/>
        </authorList>
    </citation>
    <scope>NUCLEOTIDE SEQUENCE [LARGE SCALE GENOMIC DNA]</scope>
    <source>
        <strain evidence="5">HGW-Kuenenbacteria-1</strain>
    </source>
</reference>
<organism evidence="5 6">
    <name type="scientific">Candidatus Kuenenbacteria bacterium HGW-Kuenenbacteria-1</name>
    <dbReference type="NCBI Taxonomy" id="2013812"/>
    <lineage>
        <taxon>Bacteria</taxon>
        <taxon>Candidatus Kueneniibacteriota</taxon>
    </lineage>
</organism>
<dbReference type="GO" id="GO:0009265">
    <property type="term" value="P:2'-deoxyribonucleotide biosynthetic process"/>
    <property type="evidence" value="ECO:0007669"/>
    <property type="project" value="TreeGrafter"/>
</dbReference>
<evidence type="ECO:0000313" key="5">
    <source>
        <dbReference type="EMBL" id="PKL72583.1"/>
    </source>
</evidence>
<proteinExistence type="predicted"/>
<evidence type="ECO:0000256" key="2">
    <source>
        <dbReference type="ARBA" id="ARBA00022840"/>
    </source>
</evidence>
<dbReference type="GO" id="GO:0031250">
    <property type="term" value="C:anaerobic ribonucleoside-triphosphate reductase complex"/>
    <property type="evidence" value="ECO:0007669"/>
    <property type="project" value="TreeGrafter"/>
</dbReference>
<dbReference type="SUPFAM" id="SSF51998">
    <property type="entry name" value="PFL-like glycyl radical enzymes"/>
    <property type="match status" value="2"/>
</dbReference>
<evidence type="ECO:0000256" key="3">
    <source>
        <dbReference type="PROSITE-ProRule" id="PRU00492"/>
    </source>
</evidence>
<dbReference type="EMBL" id="PGYQ01000002">
    <property type="protein sequence ID" value="PKL72583.1"/>
    <property type="molecule type" value="Genomic_DNA"/>
</dbReference>
<protein>
    <submittedName>
        <fullName evidence="5">Ribonucleoside triphosphate reductase</fullName>
    </submittedName>
</protein>
<keyword evidence="1 3" id="KW-0547">Nucleotide-binding</keyword>
<dbReference type="PANTHER" id="PTHR21075:SF0">
    <property type="entry name" value="ANAEROBIC RIBONUCLEOSIDE-TRIPHOSPHATE REDUCTASE"/>
    <property type="match status" value="1"/>
</dbReference>
<accession>A0A2N1UP44</accession>
<evidence type="ECO:0000259" key="4">
    <source>
        <dbReference type="PROSITE" id="PS51161"/>
    </source>
</evidence>
<dbReference type="GO" id="GO:0005524">
    <property type="term" value="F:ATP binding"/>
    <property type="evidence" value="ECO:0007669"/>
    <property type="project" value="UniProtKB-UniRule"/>
</dbReference>
<comment type="caution">
    <text evidence="5">The sequence shown here is derived from an EMBL/GenBank/DDBJ whole genome shotgun (WGS) entry which is preliminary data.</text>
</comment>
<dbReference type="GO" id="GO:0006260">
    <property type="term" value="P:DNA replication"/>
    <property type="evidence" value="ECO:0007669"/>
    <property type="project" value="InterPro"/>
</dbReference>
<dbReference type="SUPFAM" id="SSF55608">
    <property type="entry name" value="Homing endonucleases"/>
    <property type="match status" value="1"/>
</dbReference>
<dbReference type="Proteomes" id="UP000233414">
    <property type="component" value="Unassembled WGS sequence"/>
</dbReference>
<evidence type="ECO:0000313" key="6">
    <source>
        <dbReference type="Proteomes" id="UP000233414"/>
    </source>
</evidence>
<gene>
    <name evidence="5" type="ORF">CVV26_01045</name>
</gene>
<dbReference type="Gene3D" id="3.20.70.20">
    <property type="match status" value="2"/>
</dbReference>
<dbReference type="CDD" id="cd00081">
    <property type="entry name" value="Hint"/>
    <property type="match status" value="1"/>
</dbReference>
<dbReference type="PANTHER" id="PTHR21075">
    <property type="entry name" value="ANAEROBIC RIBONUCLEOSIDE-TRIPHOSPHATE REDUCTASE"/>
    <property type="match status" value="1"/>
</dbReference>
<dbReference type="Pfam" id="PF03477">
    <property type="entry name" value="ATP-cone"/>
    <property type="match status" value="1"/>
</dbReference>
<name>A0A2N1UP44_9BACT</name>